<dbReference type="InterPro" id="IPR029058">
    <property type="entry name" value="AB_hydrolase_fold"/>
</dbReference>
<dbReference type="InterPro" id="IPR013094">
    <property type="entry name" value="AB_hydrolase_3"/>
</dbReference>
<gene>
    <name evidence="3" type="ORF">FRACA_3660004</name>
</gene>
<reference evidence="3 4" key="1">
    <citation type="submission" date="2017-06" db="EMBL/GenBank/DDBJ databases">
        <authorList>
            <person name="Kim H.J."/>
            <person name="Triplett B.A."/>
        </authorList>
    </citation>
    <scope>NUCLEOTIDE SEQUENCE [LARGE SCALE GENOMIC DNA]</scope>
    <source>
        <strain evidence="3">FRACA_ARgP5</strain>
    </source>
</reference>
<evidence type="ECO:0000313" key="3">
    <source>
        <dbReference type="EMBL" id="SNQ49711.1"/>
    </source>
</evidence>
<dbReference type="RefSeq" id="WP_101833150.1">
    <property type="nucleotide sequence ID" value="NZ_FZMO01000297.1"/>
</dbReference>
<sequence>MTGAIESVRGEQVGPPPPFDGELAAVLDAFVSAGAPEITLDALEAMRASSGALIAHEDLTRAGAAETHEITVAGPPDAPDVTLLVCRPAGSAAGAAAAAMPLVYFMHGGGMMLGDRRLGFGAVVDWCLELGLVAVSVEYRLAPEHSYPAPVEDCYAGLRWVVEQAAELGADPRRIVIAGASAGGGLAASLAHLVRDRGGPALLGQLLMCPMLDDRNDSYSTLQMAGTGVWKRSDNQLGWQALLGERRGRPDVPPYAAAARATDHTGLPATFLDVGSAETFRDEGVAYANRIWQAGGQAELHVWPGGFHGFDLLAPHTTLARRAGAARLDWLRRLLTT</sequence>
<evidence type="ECO:0000256" key="1">
    <source>
        <dbReference type="ARBA" id="ARBA00022801"/>
    </source>
</evidence>
<dbReference type="GO" id="GO:0016787">
    <property type="term" value="F:hydrolase activity"/>
    <property type="evidence" value="ECO:0007669"/>
    <property type="project" value="UniProtKB-KW"/>
</dbReference>
<dbReference type="SUPFAM" id="SSF53474">
    <property type="entry name" value="alpha/beta-Hydrolases"/>
    <property type="match status" value="1"/>
</dbReference>
<dbReference type="AlphaFoldDB" id="A0A2I2KVL8"/>
<keyword evidence="4" id="KW-1185">Reference proteome</keyword>
<evidence type="ECO:0000259" key="2">
    <source>
        <dbReference type="Pfam" id="PF07859"/>
    </source>
</evidence>
<name>A0A2I2KVL8_9ACTN</name>
<feature type="domain" description="Alpha/beta hydrolase fold-3" evidence="2">
    <location>
        <begin position="104"/>
        <end position="310"/>
    </location>
</feature>
<dbReference type="InterPro" id="IPR050300">
    <property type="entry name" value="GDXG_lipolytic_enzyme"/>
</dbReference>
<dbReference type="OrthoDB" id="3209779at2"/>
<proteinExistence type="predicted"/>
<keyword evidence="1" id="KW-0378">Hydrolase</keyword>
<accession>A0A2I2KVL8</accession>
<dbReference type="Proteomes" id="UP000234331">
    <property type="component" value="Unassembled WGS sequence"/>
</dbReference>
<dbReference type="EMBL" id="FZMO01000297">
    <property type="protein sequence ID" value="SNQ49711.1"/>
    <property type="molecule type" value="Genomic_DNA"/>
</dbReference>
<protein>
    <submittedName>
        <fullName evidence="3">Acetyl esterase/lipase</fullName>
    </submittedName>
</protein>
<dbReference type="PANTHER" id="PTHR48081:SF8">
    <property type="entry name" value="ALPHA_BETA HYDROLASE FOLD-3 DOMAIN-CONTAINING PROTEIN-RELATED"/>
    <property type="match status" value="1"/>
</dbReference>
<organism evidence="3 4">
    <name type="scientific">Frankia canadensis</name>
    <dbReference type="NCBI Taxonomy" id="1836972"/>
    <lineage>
        <taxon>Bacteria</taxon>
        <taxon>Bacillati</taxon>
        <taxon>Actinomycetota</taxon>
        <taxon>Actinomycetes</taxon>
        <taxon>Frankiales</taxon>
        <taxon>Frankiaceae</taxon>
        <taxon>Frankia</taxon>
    </lineage>
</organism>
<dbReference type="Gene3D" id="3.40.50.1820">
    <property type="entry name" value="alpha/beta hydrolase"/>
    <property type="match status" value="1"/>
</dbReference>
<dbReference type="Pfam" id="PF07859">
    <property type="entry name" value="Abhydrolase_3"/>
    <property type="match status" value="1"/>
</dbReference>
<evidence type="ECO:0000313" key="4">
    <source>
        <dbReference type="Proteomes" id="UP000234331"/>
    </source>
</evidence>
<dbReference type="PANTHER" id="PTHR48081">
    <property type="entry name" value="AB HYDROLASE SUPERFAMILY PROTEIN C4A8.06C"/>
    <property type="match status" value="1"/>
</dbReference>